<dbReference type="InterPro" id="IPR041662">
    <property type="entry name" value="SusD-like_2"/>
</dbReference>
<feature type="signal peptide" evidence="1">
    <location>
        <begin position="1"/>
        <end position="19"/>
    </location>
</feature>
<protein>
    <submittedName>
        <fullName evidence="2">Starch-binding associating with outer membrane</fullName>
    </submittedName>
</protein>
<organism evidence="2 3">
    <name type="scientific">Daejeonella lutea</name>
    <dbReference type="NCBI Taxonomy" id="572036"/>
    <lineage>
        <taxon>Bacteria</taxon>
        <taxon>Pseudomonadati</taxon>
        <taxon>Bacteroidota</taxon>
        <taxon>Sphingobacteriia</taxon>
        <taxon>Sphingobacteriales</taxon>
        <taxon>Sphingobacteriaceae</taxon>
        <taxon>Daejeonella</taxon>
    </lineage>
</organism>
<dbReference type="Proteomes" id="UP000189981">
    <property type="component" value="Unassembled WGS sequence"/>
</dbReference>
<proteinExistence type="predicted"/>
<feature type="chain" id="PRO_5013160128" evidence="1">
    <location>
        <begin position="20"/>
        <end position="485"/>
    </location>
</feature>
<dbReference type="PROSITE" id="PS51257">
    <property type="entry name" value="PROKAR_LIPOPROTEIN"/>
    <property type="match status" value="1"/>
</dbReference>
<dbReference type="AlphaFoldDB" id="A0A1T5DQJ6"/>
<sequence>MKKLNKYIALSLAGLTMFAAGCDKIGDFGDTNVDPTRVAVSSTRSLLTNAMQNSVGLFIGSGQGTTMAQYFSEGPYLTSSGYGDAVGGQAYSGWYSSPLIQLQKIIEYNTAGTVEADPGANGSKNNQLAVARIMKAYIFWKITDRWGDLPYSQALKGGENITPVYDKQEDIYKDLFKELKEAGAQIDGGLGMQGDIILDGNMAGWKRFAATQRLLMALRMSKVHPTAAGLAATEFKAAMADVIASNSQNITYKFLAGDPNNYNPWYNNYSISNRNDYAISTPLVNYMKANGRSNDPRLPVYAEVLPGNVIKGLDYGKTLQTNIPNAFSRLGNNLRAAGSPAYIFTFAQVEFAKAEAAKLGWIPGGDIAAKASYDSGIDASLAQYGVPDATFKNETGVAYDASKAIQQIATQRWIHLYLDGWEAWAEWRRTGFPVLTAGPNSANPAGIPRRLIYPAADKTVNADNYAKVLTQQGPDNLNTRVWWDK</sequence>
<dbReference type="InterPro" id="IPR011990">
    <property type="entry name" value="TPR-like_helical_dom_sf"/>
</dbReference>
<name>A0A1T5DQJ6_9SPHI</name>
<dbReference type="Pfam" id="PF12771">
    <property type="entry name" value="SusD-like_2"/>
    <property type="match status" value="1"/>
</dbReference>
<evidence type="ECO:0000313" key="3">
    <source>
        <dbReference type="Proteomes" id="UP000189981"/>
    </source>
</evidence>
<dbReference type="STRING" id="572036.SAMN05661099_2518"/>
<keyword evidence="3" id="KW-1185">Reference proteome</keyword>
<dbReference type="RefSeq" id="WP_079703016.1">
    <property type="nucleotide sequence ID" value="NZ_FUYR01000002.1"/>
</dbReference>
<keyword evidence="1" id="KW-0732">Signal</keyword>
<dbReference type="EMBL" id="FUYR01000002">
    <property type="protein sequence ID" value="SKB73944.1"/>
    <property type="molecule type" value="Genomic_DNA"/>
</dbReference>
<evidence type="ECO:0000313" key="2">
    <source>
        <dbReference type="EMBL" id="SKB73944.1"/>
    </source>
</evidence>
<reference evidence="3" key="1">
    <citation type="submission" date="2017-02" db="EMBL/GenBank/DDBJ databases">
        <authorList>
            <person name="Varghese N."/>
            <person name="Submissions S."/>
        </authorList>
    </citation>
    <scope>NUCLEOTIDE SEQUENCE [LARGE SCALE GENOMIC DNA]</scope>
    <source>
        <strain evidence="3">DSM 22385</strain>
    </source>
</reference>
<dbReference type="Gene3D" id="1.25.40.390">
    <property type="match status" value="1"/>
</dbReference>
<accession>A0A1T5DQJ6</accession>
<dbReference type="SUPFAM" id="SSF48452">
    <property type="entry name" value="TPR-like"/>
    <property type="match status" value="1"/>
</dbReference>
<evidence type="ECO:0000256" key="1">
    <source>
        <dbReference type="SAM" id="SignalP"/>
    </source>
</evidence>
<gene>
    <name evidence="2" type="ORF">SAMN05661099_2518</name>
</gene>